<gene>
    <name evidence="3" type="ORF">SAMN02745674_02695</name>
</gene>
<feature type="signal peptide" evidence="2">
    <location>
        <begin position="1"/>
        <end position="24"/>
    </location>
</feature>
<reference evidence="3 4" key="1">
    <citation type="submission" date="2017-02" db="EMBL/GenBank/DDBJ databases">
        <authorList>
            <person name="Peterson S.W."/>
        </authorList>
    </citation>
    <scope>NUCLEOTIDE SEQUENCE [LARGE SCALE GENOMIC DNA]</scope>
    <source>
        <strain evidence="3 4">DSM 21749</strain>
    </source>
</reference>
<dbReference type="RefSeq" id="WP_078759227.1">
    <property type="nucleotide sequence ID" value="NZ_FUXP01000015.1"/>
</dbReference>
<organism evidence="3 4">
    <name type="scientific">Lysobacter spongiicola DSM 21749</name>
    <dbReference type="NCBI Taxonomy" id="1122188"/>
    <lineage>
        <taxon>Bacteria</taxon>
        <taxon>Pseudomonadati</taxon>
        <taxon>Pseudomonadota</taxon>
        <taxon>Gammaproteobacteria</taxon>
        <taxon>Lysobacterales</taxon>
        <taxon>Lysobacteraceae</taxon>
        <taxon>Novilysobacter</taxon>
    </lineage>
</organism>
<dbReference type="Proteomes" id="UP000190061">
    <property type="component" value="Unassembled WGS sequence"/>
</dbReference>
<evidence type="ECO:0000313" key="4">
    <source>
        <dbReference type="Proteomes" id="UP000190061"/>
    </source>
</evidence>
<sequence>MTNTRKLLLPAFIAALIAAPVAFGQEAMTQEEHEALAQEQQAEVQADAAVHADAVEGAQYETGTVTEADASNAEIYGGEEPVEEEEEEEEDIDGQ</sequence>
<evidence type="ECO:0000256" key="2">
    <source>
        <dbReference type="SAM" id="SignalP"/>
    </source>
</evidence>
<protein>
    <submittedName>
        <fullName evidence="3">Uncharacterized protein</fullName>
    </submittedName>
</protein>
<feature type="region of interest" description="Disordered" evidence="1">
    <location>
        <begin position="59"/>
        <end position="95"/>
    </location>
</feature>
<name>A0A1T4SAN8_9GAMM</name>
<dbReference type="AlphaFoldDB" id="A0A1T4SAN8"/>
<feature type="compositionally biased region" description="Acidic residues" evidence="1">
    <location>
        <begin position="80"/>
        <end position="95"/>
    </location>
</feature>
<feature type="chain" id="PRO_5012120262" evidence="2">
    <location>
        <begin position="25"/>
        <end position="95"/>
    </location>
</feature>
<evidence type="ECO:0000313" key="3">
    <source>
        <dbReference type="EMBL" id="SKA25247.1"/>
    </source>
</evidence>
<keyword evidence="2" id="KW-0732">Signal</keyword>
<evidence type="ECO:0000256" key="1">
    <source>
        <dbReference type="SAM" id="MobiDB-lite"/>
    </source>
</evidence>
<accession>A0A1T4SAN8</accession>
<keyword evidence="4" id="KW-1185">Reference proteome</keyword>
<dbReference type="EMBL" id="FUXP01000015">
    <property type="protein sequence ID" value="SKA25247.1"/>
    <property type="molecule type" value="Genomic_DNA"/>
</dbReference>
<proteinExistence type="predicted"/>
<dbReference type="STRING" id="1122188.SAMN02745674_02695"/>